<dbReference type="RefSeq" id="WP_106984357.1">
    <property type="nucleotide sequence ID" value="NZ_CP035934.2"/>
</dbReference>
<dbReference type="Gene3D" id="1.10.10.10">
    <property type="entry name" value="Winged helix-like DNA-binding domain superfamily/Winged helix DNA-binding domain"/>
    <property type="match status" value="1"/>
</dbReference>
<dbReference type="AlphaFoldDB" id="A0A3A8GMT1"/>
<evidence type="ECO:0000256" key="3">
    <source>
        <dbReference type="ARBA" id="ARBA00023125"/>
    </source>
</evidence>
<evidence type="ECO:0000256" key="1">
    <source>
        <dbReference type="ARBA" id="ARBA00009437"/>
    </source>
</evidence>
<evidence type="ECO:0000256" key="2">
    <source>
        <dbReference type="ARBA" id="ARBA00023015"/>
    </source>
</evidence>
<reference evidence="7 8" key="1">
    <citation type="submission" date="2018-09" db="EMBL/GenBank/DDBJ databases">
        <title>The draft genome of Acinetobacter sp. strains.</title>
        <authorList>
            <person name="Qin J."/>
            <person name="Feng Y."/>
            <person name="Zong Z."/>
        </authorList>
    </citation>
    <scope>NUCLEOTIDE SEQUENCE [LARGE SCALE GENOMIC DNA]</scope>
    <source>
        <strain evidence="7 8">WCHAc060001</strain>
    </source>
</reference>
<dbReference type="SUPFAM" id="SSF46785">
    <property type="entry name" value="Winged helix' DNA-binding domain"/>
    <property type="match status" value="1"/>
</dbReference>
<evidence type="ECO:0000256" key="4">
    <source>
        <dbReference type="ARBA" id="ARBA00023163"/>
    </source>
</evidence>
<dbReference type="Proteomes" id="UP000281084">
    <property type="component" value="Unassembled WGS sequence"/>
</dbReference>
<dbReference type="GO" id="GO:0003700">
    <property type="term" value="F:DNA-binding transcription factor activity"/>
    <property type="evidence" value="ECO:0007669"/>
    <property type="project" value="InterPro"/>
</dbReference>
<dbReference type="PROSITE" id="PS50931">
    <property type="entry name" value="HTH_LYSR"/>
    <property type="match status" value="1"/>
</dbReference>
<dbReference type="PANTHER" id="PTHR30419:SF8">
    <property type="entry name" value="NITROGEN ASSIMILATION TRANSCRIPTIONAL ACTIVATOR-RELATED"/>
    <property type="match status" value="1"/>
</dbReference>
<dbReference type="GO" id="GO:0005829">
    <property type="term" value="C:cytosol"/>
    <property type="evidence" value="ECO:0007669"/>
    <property type="project" value="TreeGrafter"/>
</dbReference>
<protein>
    <submittedName>
        <fullName evidence="6">LysR family transcriptional regulator</fullName>
    </submittedName>
</protein>
<keyword evidence="3" id="KW-0238">DNA-binding</keyword>
<sequence length="300" mass="33554">MDMKSLNVFVNIVQLQSFSKAADESFVSQPTVSKIIDALEEEIGGSLFHKGQAGRKRDVALTAIGEQIYKHALSMLEQQRQMYASVASIQQLKQGSLSIGLPPIGSSMFSRLIAKFHKLYPNIELSFFEVGATSIETAILARKVDVGIILGHLKPALSGIPIVDSPMCLLSRKQSGWGKRKTVSLIELKEESFLLFNDTFRLNQIILQAANDVGFEPKVVCKSSQWDFISKLVDSDVGIALLPEKYCEQLSAEKFNYSILQEPHINWTLSMAWNRTVPMTPAVRAWLEIVEENLEQISFF</sequence>
<dbReference type="PANTHER" id="PTHR30419">
    <property type="entry name" value="HTH-TYPE TRANSCRIPTIONAL REGULATOR YBHD"/>
    <property type="match status" value="1"/>
</dbReference>
<keyword evidence="8" id="KW-1185">Reference proteome</keyword>
<dbReference type="EMBL" id="RAXZ01000004">
    <property type="protein sequence ID" value="RKG54343.1"/>
    <property type="molecule type" value="Genomic_DNA"/>
</dbReference>
<proteinExistence type="inferred from homology"/>
<dbReference type="EMBL" id="RCHE01000002">
    <property type="protein sequence ID" value="RLL49886.1"/>
    <property type="molecule type" value="Genomic_DNA"/>
</dbReference>
<dbReference type="Proteomes" id="UP000273105">
    <property type="component" value="Unassembled WGS sequence"/>
</dbReference>
<dbReference type="InterPro" id="IPR005119">
    <property type="entry name" value="LysR_subst-bd"/>
</dbReference>
<dbReference type="Pfam" id="PF03466">
    <property type="entry name" value="LysR_substrate"/>
    <property type="match status" value="1"/>
</dbReference>
<dbReference type="InterPro" id="IPR000847">
    <property type="entry name" value="LysR_HTH_N"/>
</dbReference>
<dbReference type="SUPFAM" id="SSF53850">
    <property type="entry name" value="Periplasmic binding protein-like II"/>
    <property type="match status" value="1"/>
</dbReference>
<name>A0A3A8GMT1_9GAMM</name>
<reference evidence="6 9" key="2">
    <citation type="submission" date="2018-09" db="EMBL/GenBank/DDBJ databases">
        <title>The draft genome of Acinetobacter spp. strains.</title>
        <authorList>
            <person name="Qin J."/>
            <person name="Feng Y."/>
            <person name="Zong Z."/>
        </authorList>
    </citation>
    <scope>NUCLEOTIDE SEQUENCE [LARGE SCALE GENOMIC DNA]</scope>
    <source>
        <strain evidence="6 9">WCHAc060002</strain>
    </source>
</reference>
<evidence type="ECO:0000259" key="5">
    <source>
        <dbReference type="PROSITE" id="PS50931"/>
    </source>
</evidence>
<keyword evidence="2" id="KW-0805">Transcription regulation</keyword>
<dbReference type="PRINTS" id="PR00039">
    <property type="entry name" value="HTHLYSR"/>
</dbReference>
<comment type="caution">
    <text evidence="6">The sequence shown here is derived from an EMBL/GenBank/DDBJ whole genome shotgun (WGS) entry which is preliminary data.</text>
</comment>
<organism evidence="6 9">
    <name type="scientific">Acinetobacter cumulans</name>
    <dbReference type="NCBI Taxonomy" id="2136182"/>
    <lineage>
        <taxon>Bacteria</taxon>
        <taxon>Pseudomonadati</taxon>
        <taxon>Pseudomonadota</taxon>
        <taxon>Gammaproteobacteria</taxon>
        <taxon>Moraxellales</taxon>
        <taxon>Moraxellaceae</taxon>
        <taxon>Acinetobacter</taxon>
    </lineage>
</organism>
<accession>A0A3A8GMT1</accession>
<evidence type="ECO:0000313" key="8">
    <source>
        <dbReference type="Proteomes" id="UP000273105"/>
    </source>
</evidence>
<evidence type="ECO:0000313" key="7">
    <source>
        <dbReference type="EMBL" id="RLL49886.1"/>
    </source>
</evidence>
<evidence type="ECO:0000313" key="6">
    <source>
        <dbReference type="EMBL" id="RKG54343.1"/>
    </source>
</evidence>
<dbReference type="GO" id="GO:0003677">
    <property type="term" value="F:DNA binding"/>
    <property type="evidence" value="ECO:0007669"/>
    <property type="project" value="UniProtKB-KW"/>
</dbReference>
<evidence type="ECO:0000313" key="9">
    <source>
        <dbReference type="Proteomes" id="UP000281084"/>
    </source>
</evidence>
<dbReference type="Pfam" id="PF00126">
    <property type="entry name" value="HTH_1"/>
    <property type="match status" value="1"/>
</dbReference>
<feature type="domain" description="HTH lysR-type" evidence="5">
    <location>
        <begin position="1"/>
        <end position="62"/>
    </location>
</feature>
<dbReference type="Gene3D" id="3.40.190.290">
    <property type="match status" value="1"/>
</dbReference>
<dbReference type="InterPro" id="IPR036390">
    <property type="entry name" value="WH_DNA-bd_sf"/>
</dbReference>
<dbReference type="InterPro" id="IPR050950">
    <property type="entry name" value="HTH-type_LysR_regulators"/>
</dbReference>
<comment type="similarity">
    <text evidence="1">Belongs to the LysR transcriptional regulatory family.</text>
</comment>
<gene>
    <name evidence="6" type="ORF">D7V64_05215</name>
    <name evidence="7" type="ORF">D9K79_01455</name>
</gene>
<keyword evidence="4" id="KW-0804">Transcription</keyword>
<dbReference type="InterPro" id="IPR036388">
    <property type="entry name" value="WH-like_DNA-bd_sf"/>
</dbReference>